<keyword evidence="4" id="KW-1185">Reference proteome</keyword>
<dbReference type="InterPro" id="IPR036291">
    <property type="entry name" value="NAD(P)-bd_dom_sf"/>
</dbReference>
<evidence type="ECO:0000313" key="3">
    <source>
        <dbReference type="EMBL" id="OEG19327.1"/>
    </source>
</evidence>
<keyword evidence="2" id="KW-0560">Oxidoreductase</keyword>
<dbReference type="PRINTS" id="PR00081">
    <property type="entry name" value="GDHRDH"/>
</dbReference>
<accession>A0A1E5H2V3</accession>
<dbReference type="Gene3D" id="3.40.50.720">
    <property type="entry name" value="NAD(P)-binding Rossmann-like Domain"/>
    <property type="match status" value="1"/>
</dbReference>
<evidence type="ECO:0000313" key="4">
    <source>
        <dbReference type="Proteomes" id="UP000094764"/>
    </source>
</evidence>
<dbReference type="PATRIC" id="fig|903983.4.peg.98"/>
<dbReference type="EMBL" id="MIKB01000001">
    <property type="protein sequence ID" value="OEG19327.1"/>
    <property type="molecule type" value="Genomic_DNA"/>
</dbReference>
<dbReference type="Proteomes" id="UP000094764">
    <property type="component" value="Unassembled WGS sequence"/>
</dbReference>
<dbReference type="RefSeq" id="WP_069633669.1">
    <property type="nucleotide sequence ID" value="NZ_JXKZ01000001.1"/>
</dbReference>
<dbReference type="SUPFAM" id="SSF51735">
    <property type="entry name" value="NAD(P)-binding Rossmann-fold domains"/>
    <property type="match status" value="1"/>
</dbReference>
<dbReference type="Pfam" id="PF13561">
    <property type="entry name" value="adh_short_C2"/>
    <property type="match status" value="1"/>
</dbReference>
<dbReference type="PROSITE" id="PS00061">
    <property type="entry name" value="ADH_SHORT"/>
    <property type="match status" value="1"/>
</dbReference>
<dbReference type="PRINTS" id="PR00080">
    <property type="entry name" value="SDRFAMILY"/>
</dbReference>
<name>A0A1E5H2V3_9ENTE</name>
<dbReference type="PANTHER" id="PTHR43975:SF2">
    <property type="entry name" value="EG:BACR7A4.14 PROTEIN-RELATED"/>
    <property type="match status" value="1"/>
</dbReference>
<evidence type="ECO:0000256" key="2">
    <source>
        <dbReference type="ARBA" id="ARBA00023002"/>
    </source>
</evidence>
<dbReference type="STRING" id="903983.BCR23_01150"/>
<evidence type="ECO:0000256" key="1">
    <source>
        <dbReference type="ARBA" id="ARBA00006484"/>
    </source>
</evidence>
<protein>
    <submittedName>
        <fullName evidence="3">SDR family oxidoreductase</fullName>
    </submittedName>
</protein>
<dbReference type="GO" id="GO:0016491">
    <property type="term" value="F:oxidoreductase activity"/>
    <property type="evidence" value="ECO:0007669"/>
    <property type="project" value="UniProtKB-KW"/>
</dbReference>
<comment type="similarity">
    <text evidence="1">Belongs to the short-chain dehydrogenases/reductases (SDR) family.</text>
</comment>
<dbReference type="AlphaFoldDB" id="A0A1E5H2V3"/>
<sequence>MNISFEDKIVIVTGSTSGIGAATAEAFAQSGATVIVCGRRVEKGEAVVGKIKKNGGHALFVQTDVNDDSSMNHLVAEVIEQYGKIDVLVNNAGVYKSFAFEDIDMEKEYEDVFNINVRSYIYLSKLVLKFMLERKEGSIINIASVGALNGGPGIATYCASKGAILQLTRSMAKEFGGRGIRVNSILPGLIHTEMMPEGGPMDKVIDTMIPLKRAGNSMEIAQPILFVCSPYASFINGASIVIDGGQSA</sequence>
<dbReference type="InterPro" id="IPR020904">
    <property type="entry name" value="Sc_DH/Rdtase_CS"/>
</dbReference>
<dbReference type="PANTHER" id="PTHR43975">
    <property type="entry name" value="ZGC:101858"/>
    <property type="match status" value="1"/>
</dbReference>
<organism evidence="3 4">
    <name type="scientific">Enterococcus quebecensis</name>
    <dbReference type="NCBI Taxonomy" id="903983"/>
    <lineage>
        <taxon>Bacteria</taxon>
        <taxon>Bacillati</taxon>
        <taxon>Bacillota</taxon>
        <taxon>Bacilli</taxon>
        <taxon>Lactobacillales</taxon>
        <taxon>Enterococcaceae</taxon>
        <taxon>Enterococcus</taxon>
    </lineage>
</organism>
<dbReference type="CDD" id="cd05233">
    <property type="entry name" value="SDR_c"/>
    <property type="match status" value="1"/>
</dbReference>
<reference evidence="4" key="1">
    <citation type="submission" date="2016-09" db="EMBL/GenBank/DDBJ databases">
        <authorList>
            <person name="Gulvik C.A."/>
        </authorList>
    </citation>
    <scope>NUCLEOTIDE SEQUENCE [LARGE SCALE GENOMIC DNA]</scope>
    <source>
        <strain evidence="4">LMG 26306</strain>
    </source>
</reference>
<dbReference type="FunFam" id="3.40.50.720:FF:000084">
    <property type="entry name" value="Short-chain dehydrogenase reductase"/>
    <property type="match status" value="1"/>
</dbReference>
<dbReference type="InterPro" id="IPR002347">
    <property type="entry name" value="SDR_fam"/>
</dbReference>
<comment type="caution">
    <text evidence="3">The sequence shown here is derived from an EMBL/GenBank/DDBJ whole genome shotgun (WGS) entry which is preliminary data.</text>
</comment>
<gene>
    <name evidence="3" type="ORF">BCR23_01150</name>
</gene>
<proteinExistence type="inferred from homology"/>
<dbReference type="OrthoDB" id="9803333at2"/>
<dbReference type="GO" id="GO:0008206">
    <property type="term" value="P:bile acid metabolic process"/>
    <property type="evidence" value="ECO:0007669"/>
    <property type="project" value="UniProtKB-ARBA"/>
</dbReference>
<dbReference type="NCBIfam" id="NF005559">
    <property type="entry name" value="PRK07231.1"/>
    <property type="match status" value="1"/>
</dbReference>